<evidence type="ECO:0000256" key="5">
    <source>
        <dbReference type="ARBA" id="ARBA00022989"/>
    </source>
</evidence>
<name>A0A839HF25_9GAMM</name>
<comment type="caution">
    <text evidence="8">The sequence shown here is derived from an EMBL/GenBank/DDBJ whole genome shotgun (WGS) entry which is preliminary data.</text>
</comment>
<evidence type="ECO:0000256" key="1">
    <source>
        <dbReference type="ARBA" id="ARBA00004651"/>
    </source>
</evidence>
<dbReference type="GO" id="GO:0005886">
    <property type="term" value="C:plasma membrane"/>
    <property type="evidence" value="ECO:0007669"/>
    <property type="project" value="UniProtKB-SubCell"/>
</dbReference>
<sequence length="145" mass="16500">LMLLIKFGQEFIHIIPHIFDSTGTQLILYILQLVDLVLIANLLLMIIFSGYENFVSKIDMIEEHVDRPEWMGKIDSSALKLKLIGSIVAISSIELLRDFMQIGTISDRTLAWRVGIHMTFVVSGVLFALMERLSEAPHHHKAQND</sequence>
<accession>A0A839HF25</accession>
<dbReference type="NCBIfam" id="TIGR00645">
    <property type="entry name" value="HI0507"/>
    <property type="match status" value="1"/>
</dbReference>
<keyword evidence="5 7" id="KW-1133">Transmembrane helix</keyword>
<dbReference type="AlphaFoldDB" id="A0A839HF25"/>
<dbReference type="Pfam" id="PF03350">
    <property type="entry name" value="UPF0114"/>
    <property type="match status" value="1"/>
</dbReference>
<keyword evidence="6 7" id="KW-0472">Membrane</keyword>
<keyword evidence="3" id="KW-1003">Cell membrane</keyword>
<evidence type="ECO:0000313" key="9">
    <source>
        <dbReference type="Proteomes" id="UP000548632"/>
    </source>
</evidence>
<gene>
    <name evidence="8" type="ORF">HUK38_13670</name>
</gene>
<keyword evidence="9" id="KW-1185">Reference proteome</keyword>
<feature type="non-terminal residue" evidence="8">
    <location>
        <position position="1"/>
    </location>
</feature>
<protein>
    <submittedName>
        <fullName evidence="8">TIGR00645 family protein</fullName>
    </submittedName>
</protein>
<evidence type="ECO:0000256" key="3">
    <source>
        <dbReference type="ARBA" id="ARBA00022475"/>
    </source>
</evidence>
<dbReference type="InterPro" id="IPR020761">
    <property type="entry name" value="UPF0114_bac"/>
</dbReference>
<evidence type="ECO:0000256" key="7">
    <source>
        <dbReference type="SAM" id="Phobius"/>
    </source>
</evidence>
<organism evidence="8 9">
    <name type="scientific">Thiospirillum jenense</name>
    <dbReference type="NCBI Taxonomy" id="1653858"/>
    <lineage>
        <taxon>Bacteria</taxon>
        <taxon>Pseudomonadati</taxon>
        <taxon>Pseudomonadota</taxon>
        <taxon>Gammaproteobacteria</taxon>
        <taxon>Chromatiales</taxon>
        <taxon>Chromatiaceae</taxon>
        <taxon>Thiospirillum</taxon>
    </lineage>
</organism>
<dbReference type="RefSeq" id="WP_182584889.1">
    <property type="nucleotide sequence ID" value="NZ_JABVCQ010000044.1"/>
</dbReference>
<dbReference type="EMBL" id="JABVCQ010000044">
    <property type="protein sequence ID" value="MBB1127261.1"/>
    <property type="molecule type" value="Genomic_DNA"/>
</dbReference>
<feature type="transmembrane region" description="Helical" evidence="7">
    <location>
        <begin position="26"/>
        <end position="51"/>
    </location>
</feature>
<comment type="subcellular location">
    <subcellularLocation>
        <location evidence="1">Cell membrane</location>
        <topology evidence="1">Multi-pass membrane protein</topology>
    </subcellularLocation>
</comment>
<dbReference type="HAMAP" id="MF_00143">
    <property type="entry name" value="UPF0114"/>
    <property type="match status" value="1"/>
</dbReference>
<keyword evidence="4 7" id="KW-0812">Transmembrane</keyword>
<dbReference type="PANTHER" id="PTHR38596">
    <property type="entry name" value="UPF0114 PROTEIN YQHA"/>
    <property type="match status" value="1"/>
</dbReference>
<evidence type="ECO:0000256" key="6">
    <source>
        <dbReference type="ARBA" id="ARBA00023136"/>
    </source>
</evidence>
<comment type="similarity">
    <text evidence="2">Belongs to the UPF0114 family.</text>
</comment>
<evidence type="ECO:0000256" key="4">
    <source>
        <dbReference type="ARBA" id="ARBA00022692"/>
    </source>
</evidence>
<reference evidence="8 9" key="1">
    <citation type="journal article" date="2020" name="Arch. Microbiol.">
        <title>The genome sequence of the giant phototrophic gammaproteobacterium Thiospirillum jenense gives insight into its physiological properties and phylogenetic relationships.</title>
        <authorList>
            <person name="Imhoff J.F."/>
            <person name="Meyer T.E."/>
            <person name="Kyndt J.A."/>
        </authorList>
    </citation>
    <scope>NUCLEOTIDE SEQUENCE [LARGE SCALE GENOMIC DNA]</scope>
    <source>
        <strain evidence="8 9">DSM 216</strain>
    </source>
</reference>
<evidence type="ECO:0000313" key="8">
    <source>
        <dbReference type="EMBL" id="MBB1127261.1"/>
    </source>
</evidence>
<dbReference type="Proteomes" id="UP000548632">
    <property type="component" value="Unassembled WGS sequence"/>
</dbReference>
<evidence type="ECO:0000256" key="2">
    <source>
        <dbReference type="ARBA" id="ARBA00005774"/>
    </source>
</evidence>
<dbReference type="PANTHER" id="PTHR38596:SF1">
    <property type="entry name" value="UPF0114 PROTEIN YQHA"/>
    <property type="match status" value="1"/>
</dbReference>
<dbReference type="InterPro" id="IPR005134">
    <property type="entry name" value="UPF0114"/>
</dbReference>
<feature type="transmembrane region" description="Helical" evidence="7">
    <location>
        <begin position="110"/>
        <end position="130"/>
    </location>
</feature>
<proteinExistence type="inferred from homology"/>